<dbReference type="GeneID" id="54301664"/>
<protein>
    <submittedName>
        <fullName evidence="2">Uncharacterized protein</fullName>
    </submittedName>
</protein>
<proteinExistence type="predicted"/>
<evidence type="ECO:0000256" key="1">
    <source>
        <dbReference type="SAM" id="MobiDB-lite"/>
    </source>
</evidence>
<organism evidence="2 3">
    <name type="scientific">Aplosporella prunicola CBS 121167</name>
    <dbReference type="NCBI Taxonomy" id="1176127"/>
    <lineage>
        <taxon>Eukaryota</taxon>
        <taxon>Fungi</taxon>
        <taxon>Dikarya</taxon>
        <taxon>Ascomycota</taxon>
        <taxon>Pezizomycotina</taxon>
        <taxon>Dothideomycetes</taxon>
        <taxon>Dothideomycetes incertae sedis</taxon>
        <taxon>Botryosphaeriales</taxon>
        <taxon>Aplosporellaceae</taxon>
        <taxon>Aplosporella</taxon>
    </lineage>
</organism>
<dbReference type="AlphaFoldDB" id="A0A6A6BF89"/>
<feature type="region of interest" description="Disordered" evidence="1">
    <location>
        <begin position="265"/>
        <end position="305"/>
    </location>
</feature>
<keyword evidence="3" id="KW-1185">Reference proteome</keyword>
<evidence type="ECO:0000313" key="3">
    <source>
        <dbReference type="Proteomes" id="UP000799438"/>
    </source>
</evidence>
<dbReference type="Proteomes" id="UP000799438">
    <property type="component" value="Unassembled WGS sequence"/>
</dbReference>
<gene>
    <name evidence="2" type="ORF">K452DRAFT_318572</name>
</gene>
<evidence type="ECO:0000313" key="2">
    <source>
        <dbReference type="EMBL" id="KAF2141577.1"/>
    </source>
</evidence>
<sequence length="305" mass="34625">MDRLLDFGKVYEGVVTVLRPVEEADHPNRNRGDAESHRLKMKLTNIHYYRYRIDLNSPGALRYDYDSENEKITFYLADEGHVDACNQLNAIIKKELENFTIELTSIGVSCNLHAYNTCEYTDDGPIRNLPIDEHYEERVSVAIARIDHRITGIPEEITDDFTADEMIDSVVVRTDITEDDRQLNVYLYTYCGMTLAQHNVIDEIPLEDDDTLPHGEVKIPLSSLMPWKEFLKAVCPRMQNAFVAIPYKNFETFVQEYVEEAGIEAAETGDEVEDAHGSDRPDEDSGDGAGSATFDDNGVEMIDLS</sequence>
<reference evidence="2" key="1">
    <citation type="journal article" date="2020" name="Stud. Mycol.">
        <title>101 Dothideomycetes genomes: a test case for predicting lifestyles and emergence of pathogens.</title>
        <authorList>
            <person name="Haridas S."/>
            <person name="Albert R."/>
            <person name="Binder M."/>
            <person name="Bloem J."/>
            <person name="Labutti K."/>
            <person name="Salamov A."/>
            <person name="Andreopoulos B."/>
            <person name="Baker S."/>
            <person name="Barry K."/>
            <person name="Bills G."/>
            <person name="Bluhm B."/>
            <person name="Cannon C."/>
            <person name="Castanera R."/>
            <person name="Culley D."/>
            <person name="Daum C."/>
            <person name="Ezra D."/>
            <person name="Gonzalez J."/>
            <person name="Henrissat B."/>
            <person name="Kuo A."/>
            <person name="Liang C."/>
            <person name="Lipzen A."/>
            <person name="Lutzoni F."/>
            <person name="Magnuson J."/>
            <person name="Mondo S."/>
            <person name="Nolan M."/>
            <person name="Ohm R."/>
            <person name="Pangilinan J."/>
            <person name="Park H.-J."/>
            <person name="Ramirez L."/>
            <person name="Alfaro M."/>
            <person name="Sun H."/>
            <person name="Tritt A."/>
            <person name="Yoshinaga Y."/>
            <person name="Zwiers L.-H."/>
            <person name="Turgeon B."/>
            <person name="Goodwin S."/>
            <person name="Spatafora J."/>
            <person name="Crous P."/>
            <person name="Grigoriev I."/>
        </authorList>
    </citation>
    <scope>NUCLEOTIDE SEQUENCE</scope>
    <source>
        <strain evidence="2">CBS 121167</strain>
    </source>
</reference>
<accession>A0A6A6BF89</accession>
<dbReference type="EMBL" id="ML995486">
    <property type="protein sequence ID" value="KAF2141577.1"/>
    <property type="molecule type" value="Genomic_DNA"/>
</dbReference>
<dbReference type="RefSeq" id="XP_033397290.1">
    <property type="nucleotide sequence ID" value="XM_033544168.1"/>
</dbReference>
<name>A0A6A6BF89_9PEZI</name>